<gene>
    <name evidence="2" type="ORF">AVDCRST_MAG22-2662</name>
</gene>
<feature type="non-terminal residue" evidence="2">
    <location>
        <position position="1"/>
    </location>
</feature>
<dbReference type="AlphaFoldDB" id="A0A6J4PQ42"/>
<accession>A0A6J4PQ42</accession>
<reference evidence="2" key="1">
    <citation type="submission" date="2020-02" db="EMBL/GenBank/DDBJ databases">
        <authorList>
            <person name="Meier V. D."/>
        </authorList>
    </citation>
    <scope>NUCLEOTIDE SEQUENCE</scope>
    <source>
        <strain evidence="2">AVDCRST_MAG22</strain>
    </source>
</reference>
<protein>
    <submittedName>
        <fullName evidence="2">Uncharacterized protein</fullName>
    </submittedName>
</protein>
<feature type="non-terminal residue" evidence="2">
    <location>
        <position position="46"/>
    </location>
</feature>
<evidence type="ECO:0000313" key="2">
    <source>
        <dbReference type="EMBL" id="CAA9422284.1"/>
    </source>
</evidence>
<sequence>VKRRFRATGFRHQGRKARPGARSRRRAGRGGTAPTRPSKLRAPEPV</sequence>
<name>A0A6J4PQ42_9ACTN</name>
<organism evidence="2">
    <name type="scientific">uncultured Rubrobacteraceae bacterium</name>
    <dbReference type="NCBI Taxonomy" id="349277"/>
    <lineage>
        <taxon>Bacteria</taxon>
        <taxon>Bacillati</taxon>
        <taxon>Actinomycetota</taxon>
        <taxon>Rubrobacteria</taxon>
        <taxon>Rubrobacterales</taxon>
        <taxon>Rubrobacteraceae</taxon>
        <taxon>environmental samples</taxon>
    </lineage>
</organism>
<proteinExistence type="predicted"/>
<feature type="region of interest" description="Disordered" evidence="1">
    <location>
        <begin position="1"/>
        <end position="46"/>
    </location>
</feature>
<feature type="compositionally biased region" description="Basic residues" evidence="1">
    <location>
        <begin position="12"/>
        <end position="28"/>
    </location>
</feature>
<dbReference type="EMBL" id="CADCUV010000119">
    <property type="protein sequence ID" value="CAA9422284.1"/>
    <property type="molecule type" value="Genomic_DNA"/>
</dbReference>
<evidence type="ECO:0000256" key="1">
    <source>
        <dbReference type="SAM" id="MobiDB-lite"/>
    </source>
</evidence>